<dbReference type="PROSITE" id="PS51837">
    <property type="entry name" value="LITAF"/>
    <property type="match status" value="1"/>
</dbReference>
<keyword evidence="10" id="KW-1185">Reference proteome</keyword>
<dbReference type="PANTHER" id="PTHR23292:SF14">
    <property type="entry name" value="FI16615P1-RELATED"/>
    <property type="match status" value="1"/>
</dbReference>
<sequence>MSNHEVNFAVARDSEMVQLGVNIQNHTHQDLPPPYTITDPINNQPPVTGQPVVHQTIYVQQTLKNSPIYTNCPSCHKSTLTTVQFVNSKKTHMLAGFICGLTTWCMLCCLATIPYAFSTFKTADHYCSNCNYYLGSYSKL</sequence>
<evidence type="ECO:0000256" key="8">
    <source>
        <dbReference type="SAM" id="Phobius"/>
    </source>
</evidence>
<comment type="subcellular location">
    <subcellularLocation>
        <location evidence="2">Endosome membrane</location>
        <topology evidence="2">Peripheral membrane protein</topology>
    </subcellularLocation>
    <subcellularLocation>
        <location evidence="1">Late endosome membrane</location>
    </subcellularLocation>
    <subcellularLocation>
        <location evidence="3">Lysosome membrane</location>
        <topology evidence="3">Peripheral membrane protein</topology>
        <orientation evidence="3">Cytoplasmic side</orientation>
    </subcellularLocation>
</comment>
<dbReference type="PANTHER" id="PTHR23292">
    <property type="entry name" value="LIPOPOLYSACCHARIDE-INDUCED TUMOR NECROSIS FACTOR-ALPHA FACTOR"/>
    <property type="match status" value="1"/>
</dbReference>
<evidence type="ECO:0000256" key="6">
    <source>
        <dbReference type="ARBA" id="ARBA00022833"/>
    </source>
</evidence>
<evidence type="ECO:0000256" key="7">
    <source>
        <dbReference type="ARBA" id="ARBA00023136"/>
    </source>
</evidence>
<evidence type="ECO:0000259" key="9">
    <source>
        <dbReference type="PROSITE" id="PS51837"/>
    </source>
</evidence>
<evidence type="ECO:0000256" key="4">
    <source>
        <dbReference type="ARBA" id="ARBA00005975"/>
    </source>
</evidence>
<evidence type="ECO:0000256" key="3">
    <source>
        <dbReference type="ARBA" id="ARBA00004630"/>
    </source>
</evidence>
<name>A0ABM3LYD0_BICAN</name>
<gene>
    <name evidence="11" type="primary">LOC128199268</name>
</gene>
<evidence type="ECO:0000313" key="10">
    <source>
        <dbReference type="Proteomes" id="UP001652582"/>
    </source>
</evidence>
<feature type="transmembrane region" description="Helical" evidence="8">
    <location>
        <begin position="94"/>
        <end position="117"/>
    </location>
</feature>
<dbReference type="InterPro" id="IPR006629">
    <property type="entry name" value="LITAF"/>
</dbReference>
<proteinExistence type="inferred from homology"/>
<keyword evidence="6" id="KW-0862">Zinc</keyword>
<dbReference type="SMART" id="SM00714">
    <property type="entry name" value="LITAF"/>
    <property type="match status" value="1"/>
</dbReference>
<keyword evidence="8" id="KW-0812">Transmembrane</keyword>
<keyword evidence="7 8" id="KW-0472">Membrane</keyword>
<evidence type="ECO:0000256" key="5">
    <source>
        <dbReference type="ARBA" id="ARBA00022723"/>
    </source>
</evidence>
<dbReference type="InterPro" id="IPR037519">
    <property type="entry name" value="LITAF_fam"/>
</dbReference>
<reference evidence="11" key="1">
    <citation type="submission" date="2025-08" db="UniProtKB">
        <authorList>
            <consortium name="RefSeq"/>
        </authorList>
    </citation>
    <scope>IDENTIFICATION</scope>
</reference>
<comment type="similarity">
    <text evidence="4">Belongs to the CDIP1/LITAF family.</text>
</comment>
<organism evidence="10 11">
    <name type="scientific">Bicyclus anynana</name>
    <name type="common">Squinting bush brown butterfly</name>
    <dbReference type="NCBI Taxonomy" id="110368"/>
    <lineage>
        <taxon>Eukaryota</taxon>
        <taxon>Metazoa</taxon>
        <taxon>Ecdysozoa</taxon>
        <taxon>Arthropoda</taxon>
        <taxon>Hexapoda</taxon>
        <taxon>Insecta</taxon>
        <taxon>Pterygota</taxon>
        <taxon>Neoptera</taxon>
        <taxon>Endopterygota</taxon>
        <taxon>Lepidoptera</taxon>
        <taxon>Glossata</taxon>
        <taxon>Ditrysia</taxon>
        <taxon>Papilionoidea</taxon>
        <taxon>Nymphalidae</taxon>
        <taxon>Satyrinae</taxon>
        <taxon>Satyrini</taxon>
        <taxon>Mycalesina</taxon>
        <taxon>Bicyclus</taxon>
    </lineage>
</organism>
<evidence type="ECO:0000256" key="2">
    <source>
        <dbReference type="ARBA" id="ARBA00004481"/>
    </source>
</evidence>
<feature type="domain" description="LITAF" evidence="9">
    <location>
        <begin position="54"/>
        <end position="139"/>
    </location>
</feature>
<accession>A0ABM3LYD0</accession>
<dbReference type="GeneID" id="128199268"/>
<evidence type="ECO:0000256" key="1">
    <source>
        <dbReference type="ARBA" id="ARBA00004414"/>
    </source>
</evidence>
<protein>
    <submittedName>
        <fullName evidence="11">Lipopolysaccharide-induced tumor necrosis factor-alpha factor homolog</fullName>
    </submittedName>
</protein>
<keyword evidence="5" id="KW-0479">Metal-binding</keyword>
<dbReference type="RefSeq" id="XP_052744064.1">
    <property type="nucleotide sequence ID" value="XM_052888104.1"/>
</dbReference>
<evidence type="ECO:0000313" key="11">
    <source>
        <dbReference type="RefSeq" id="XP_052744064.1"/>
    </source>
</evidence>
<dbReference type="Pfam" id="PF10601">
    <property type="entry name" value="zf-LITAF-like"/>
    <property type="match status" value="1"/>
</dbReference>
<keyword evidence="8" id="KW-1133">Transmembrane helix</keyword>
<dbReference type="Proteomes" id="UP001652582">
    <property type="component" value="Chromosome 21"/>
</dbReference>